<gene>
    <name evidence="2" type="ORF">AVEN_189336_1</name>
</gene>
<proteinExistence type="predicted"/>
<protein>
    <submittedName>
        <fullName evidence="2">Uncharacterized protein</fullName>
    </submittedName>
</protein>
<evidence type="ECO:0000256" key="1">
    <source>
        <dbReference type="SAM" id="SignalP"/>
    </source>
</evidence>
<feature type="chain" id="PRO_5021206466" evidence="1">
    <location>
        <begin position="21"/>
        <end position="104"/>
    </location>
</feature>
<keyword evidence="3" id="KW-1185">Reference proteome</keyword>
<dbReference type="AlphaFoldDB" id="A0A4Y2LUG0"/>
<evidence type="ECO:0000313" key="3">
    <source>
        <dbReference type="Proteomes" id="UP000499080"/>
    </source>
</evidence>
<dbReference type="EMBL" id="BGPR01006374">
    <property type="protein sequence ID" value="GBN18408.1"/>
    <property type="molecule type" value="Genomic_DNA"/>
</dbReference>
<sequence>MKSSFWTLICSGWLYGIANCRKGSNNQNNNLQFCEPENHLPGDEGRFVEGSWYEKLFGVGVVLQAPPEEISTTRTGQCLLTKAVDHSLICKECGEVFSRKAAAK</sequence>
<name>A0A4Y2LUG0_ARAVE</name>
<feature type="signal peptide" evidence="1">
    <location>
        <begin position="1"/>
        <end position="20"/>
    </location>
</feature>
<dbReference type="Proteomes" id="UP000499080">
    <property type="component" value="Unassembled WGS sequence"/>
</dbReference>
<accession>A0A4Y2LUG0</accession>
<comment type="caution">
    <text evidence="2">The sequence shown here is derived from an EMBL/GenBank/DDBJ whole genome shotgun (WGS) entry which is preliminary data.</text>
</comment>
<keyword evidence="1" id="KW-0732">Signal</keyword>
<reference evidence="2 3" key="1">
    <citation type="journal article" date="2019" name="Sci. Rep.">
        <title>Orb-weaving spider Araneus ventricosus genome elucidates the spidroin gene catalogue.</title>
        <authorList>
            <person name="Kono N."/>
            <person name="Nakamura H."/>
            <person name="Ohtoshi R."/>
            <person name="Moran D.A.P."/>
            <person name="Shinohara A."/>
            <person name="Yoshida Y."/>
            <person name="Fujiwara M."/>
            <person name="Mori M."/>
            <person name="Tomita M."/>
            <person name="Arakawa K."/>
        </authorList>
    </citation>
    <scope>NUCLEOTIDE SEQUENCE [LARGE SCALE GENOMIC DNA]</scope>
</reference>
<evidence type="ECO:0000313" key="2">
    <source>
        <dbReference type="EMBL" id="GBN18408.1"/>
    </source>
</evidence>
<organism evidence="2 3">
    <name type="scientific">Araneus ventricosus</name>
    <name type="common">Orbweaver spider</name>
    <name type="synonym">Epeira ventricosa</name>
    <dbReference type="NCBI Taxonomy" id="182803"/>
    <lineage>
        <taxon>Eukaryota</taxon>
        <taxon>Metazoa</taxon>
        <taxon>Ecdysozoa</taxon>
        <taxon>Arthropoda</taxon>
        <taxon>Chelicerata</taxon>
        <taxon>Arachnida</taxon>
        <taxon>Araneae</taxon>
        <taxon>Araneomorphae</taxon>
        <taxon>Entelegynae</taxon>
        <taxon>Araneoidea</taxon>
        <taxon>Araneidae</taxon>
        <taxon>Araneus</taxon>
    </lineage>
</organism>